<gene>
    <name evidence="1" type="ORF">EVAR_79138_1</name>
</gene>
<comment type="caution">
    <text evidence="1">The sequence shown here is derived from an EMBL/GenBank/DDBJ whole genome shotgun (WGS) entry which is preliminary data.</text>
</comment>
<dbReference type="Proteomes" id="UP000299102">
    <property type="component" value="Unassembled WGS sequence"/>
</dbReference>
<accession>A0A4C1UTF3</accession>
<protein>
    <submittedName>
        <fullName evidence="1">Uncharacterized protein</fullName>
    </submittedName>
</protein>
<sequence>MRRMWEKGALIQLPHTFLGCGLSYHECGNELQGEGERGRDGERGRERELYFSKCRCVASDPIGQMLHNWRQ</sequence>
<evidence type="ECO:0000313" key="1">
    <source>
        <dbReference type="EMBL" id="GBP29589.1"/>
    </source>
</evidence>
<evidence type="ECO:0000313" key="2">
    <source>
        <dbReference type="Proteomes" id="UP000299102"/>
    </source>
</evidence>
<dbReference type="PROSITE" id="PS51257">
    <property type="entry name" value="PROKAR_LIPOPROTEIN"/>
    <property type="match status" value="1"/>
</dbReference>
<name>A0A4C1UTF3_EUMVA</name>
<dbReference type="EMBL" id="BGZK01000222">
    <property type="protein sequence ID" value="GBP29589.1"/>
    <property type="molecule type" value="Genomic_DNA"/>
</dbReference>
<proteinExistence type="predicted"/>
<dbReference type="AlphaFoldDB" id="A0A4C1UTF3"/>
<organism evidence="1 2">
    <name type="scientific">Eumeta variegata</name>
    <name type="common">Bagworm moth</name>
    <name type="synonym">Eumeta japonica</name>
    <dbReference type="NCBI Taxonomy" id="151549"/>
    <lineage>
        <taxon>Eukaryota</taxon>
        <taxon>Metazoa</taxon>
        <taxon>Ecdysozoa</taxon>
        <taxon>Arthropoda</taxon>
        <taxon>Hexapoda</taxon>
        <taxon>Insecta</taxon>
        <taxon>Pterygota</taxon>
        <taxon>Neoptera</taxon>
        <taxon>Endopterygota</taxon>
        <taxon>Lepidoptera</taxon>
        <taxon>Glossata</taxon>
        <taxon>Ditrysia</taxon>
        <taxon>Tineoidea</taxon>
        <taxon>Psychidae</taxon>
        <taxon>Oiketicinae</taxon>
        <taxon>Eumeta</taxon>
    </lineage>
</organism>
<keyword evidence="2" id="KW-1185">Reference proteome</keyword>
<reference evidence="1 2" key="1">
    <citation type="journal article" date="2019" name="Commun. Biol.">
        <title>The bagworm genome reveals a unique fibroin gene that provides high tensile strength.</title>
        <authorList>
            <person name="Kono N."/>
            <person name="Nakamura H."/>
            <person name="Ohtoshi R."/>
            <person name="Tomita M."/>
            <person name="Numata K."/>
            <person name="Arakawa K."/>
        </authorList>
    </citation>
    <scope>NUCLEOTIDE SEQUENCE [LARGE SCALE GENOMIC DNA]</scope>
</reference>